<dbReference type="EMBL" id="CM023486">
    <property type="protein sequence ID" value="KAH6928881.1"/>
    <property type="molecule type" value="Genomic_DNA"/>
</dbReference>
<comment type="caution">
    <text evidence="1">The sequence shown here is derived from an EMBL/GenBank/DDBJ whole genome shotgun (WGS) entry which is preliminary data.</text>
</comment>
<evidence type="ECO:0000313" key="2">
    <source>
        <dbReference type="Proteomes" id="UP000821845"/>
    </source>
</evidence>
<reference evidence="1" key="1">
    <citation type="submission" date="2020-05" db="EMBL/GenBank/DDBJ databases">
        <title>Large-scale comparative analyses of tick genomes elucidate their genetic diversity and vector capacities.</title>
        <authorList>
            <person name="Jia N."/>
            <person name="Wang J."/>
            <person name="Shi W."/>
            <person name="Du L."/>
            <person name="Sun Y."/>
            <person name="Zhan W."/>
            <person name="Jiang J."/>
            <person name="Wang Q."/>
            <person name="Zhang B."/>
            <person name="Ji P."/>
            <person name="Sakyi L.B."/>
            <person name="Cui X."/>
            <person name="Yuan T."/>
            <person name="Jiang B."/>
            <person name="Yang W."/>
            <person name="Lam T.T.-Y."/>
            <person name="Chang Q."/>
            <person name="Ding S."/>
            <person name="Wang X."/>
            <person name="Zhu J."/>
            <person name="Ruan X."/>
            <person name="Zhao L."/>
            <person name="Wei J."/>
            <person name="Que T."/>
            <person name="Du C."/>
            <person name="Cheng J."/>
            <person name="Dai P."/>
            <person name="Han X."/>
            <person name="Huang E."/>
            <person name="Gao Y."/>
            <person name="Liu J."/>
            <person name="Shao H."/>
            <person name="Ye R."/>
            <person name="Li L."/>
            <person name="Wei W."/>
            <person name="Wang X."/>
            <person name="Wang C."/>
            <person name="Yang T."/>
            <person name="Huo Q."/>
            <person name="Li W."/>
            <person name="Guo W."/>
            <person name="Chen H."/>
            <person name="Zhou L."/>
            <person name="Ni X."/>
            <person name="Tian J."/>
            <person name="Zhou Y."/>
            <person name="Sheng Y."/>
            <person name="Liu T."/>
            <person name="Pan Y."/>
            <person name="Xia L."/>
            <person name="Li J."/>
            <person name="Zhao F."/>
            <person name="Cao W."/>
        </authorList>
    </citation>
    <scope>NUCLEOTIDE SEQUENCE</scope>
    <source>
        <strain evidence="1">Hyas-2018</strain>
    </source>
</reference>
<proteinExistence type="predicted"/>
<dbReference type="Proteomes" id="UP000821845">
    <property type="component" value="Chromosome 6"/>
</dbReference>
<accession>A0ACB7S4L4</accession>
<keyword evidence="2" id="KW-1185">Reference proteome</keyword>
<organism evidence="1 2">
    <name type="scientific">Hyalomma asiaticum</name>
    <name type="common">Tick</name>
    <dbReference type="NCBI Taxonomy" id="266040"/>
    <lineage>
        <taxon>Eukaryota</taxon>
        <taxon>Metazoa</taxon>
        <taxon>Ecdysozoa</taxon>
        <taxon>Arthropoda</taxon>
        <taxon>Chelicerata</taxon>
        <taxon>Arachnida</taxon>
        <taxon>Acari</taxon>
        <taxon>Parasitiformes</taxon>
        <taxon>Ixodida</taxon>
        <taxon>Ixodoidea</taxon>
        <taxon>Ixodidae</taxon>
        <taxon>Hyalomminae</taxon>
        <taxon>Hyalomma</taxon>
    </lineage>
</organism>
<name>A0ACB7S4L4_HYAAI</name>
<gene>
    <name evidence="1" type="ORF">HPB50_020689</name>
</gene>
<protein>
    <submittedName>
        <fullName evidence="1">Uncharacterized protein</fullName>
    </submittedName>
</protein>
<sequence>MAYGKVEDLSLRAAYCQFTDMPFVGAVSQDKVHLKDLIAVQSEACYAMPCIYPTPEQHGCHATLYNCCYTKDNHEDNYHSATGSFVHPPSRFPGHAPSVVTVPGGDARAGDFDTVEGLASQVAEIKDALHLRSWKLVLQQAV</sequence>
<evidence type="ECO:0000313" key="1">
    <source>
        <dbReference type="EMBL" id="KAH6928881.1"/>
    </source>
</evidence>